<dbReference type="EMBL" id="JABCRI010000020">
    <property type="protein sequence ID" value="KAF8388519.1"/>
    <property type="molecule type" value="Genomic_DNA"/>
</dbReference>
<name>A0A835D661_TETSI</name>
<reference evidence="1 2" key="1">
    <citation type="submission" date="2020-04" db="EMBL/GenBank/DDBJ databases">
        <title>Plant Genome Project.</title>
        <authorList>
            <person name="Zhang R.-G."/>
        </authorList>
    </citation>
    <scope>NUCLEOTIDE SEQUENCE [LARGE SCALE GENOMIC DNA]</scope>
    <source>
        <strain evidence="1">YNK0</strain>
        <tissue evidence="1">Leaf</tissue>
    </source>
</reference>
<dbReference type="OrthoDB" id="1920867at2759"/>
<proteinExistence type="predicted"/>
<accession>A0A835D661</accession>
<evidence type="ECO:0000313" key="1">
    <source>
        <dbReference type="EMBL" id="KAF8388519.1"/>
    </source>
</evidence>
<protein>
    <submittedName>
        <fullName evidence="1">Uncharacterized protein</fullName>
    </submittedName>
</protein>
<comment type="caution">
    <text evidence="1">The sequence shown here is derived from an EMBL/GenBank/DDBJ whole genome shotgun (WGS) entry which is preliminary data.</text>
</comment>
<organism evidence="1 2">
    <name type="scientific">Tetracentron sinense</name>
    <name type="common">Spur-leaf</name>
    <dbReference type="NCBI Taxonomy" id="13715"/>
    <lineage>
        <taxon>Eukaryota</taxon>
        <taxon>Viridiplantae</taxon>
        <taxon>Streptophyta</taxon>
        <taxon>Embryophyta</taxon>
        <taxon>Tracheophyta</taxon>
        <taxon>Spermatophyta</taxon>
        <taxon>Magnoliopsida</taxon>
        <taxon>Trochodendrales</taxon>
        <taxon>Trochodendraceae</taxon>
        <taxon>Tetracentron</taxon>
    </lineage>
</organism>
<evidence type="ECO:0000313" key="2">
    <source>
        <dbReference type="Proteomes" id="UP000655225"/>
    </source>
</evidence>
<sequence length="187" mass="20389">MVPRKAITYFGASCVEWCLQLEGNRWYSSDSSAPYGSGGVSVLLASQGIAPPVPLLSLPLSSPFLCSYRVHYLAYHVLHTVYNPVAYIDFMNNMGHCNIELVPKRLFHMLPPLKYLMYTPSFVSLADITCSHACQSMGITDSPILIIDGPDPSMMGLRCGDGAGIVPNSTFMRPIPNRINGDSDAQG</sequence>
<keyword evidence="2" id="KW-1185">Reference proteome</keyword>
<gene>
    <name evidence="1" type="ORF">HHK36_027194</name>
</gene>
<dbReference type="Proteomes" id="UP000655225">
    <property type="component" value="Unassembled WGS sequence"/>
</dbReference>
<dbReference type="AlphaFoldDB" id="A0A835D661"/>